<accession>A0A6J6DCC9</accession>
<keyword evidence="1" id="KW-0812">Transmembrane</keyword>
<evidence type="ECO:0000313" key="2">
    <source>
        <dbReference type="EMBL" id="CAB4559913.1"/>
    </source>
</evidence>
<organism evidence="2">
    <name type="scientific">freshwater metagenome</name>
    <dbReference type="NCBI Taxonomy" id="449393"/>
    <lineage>
        <taxon>unclassified sequences</taxon>
        <taxon>metagenomes</taxon>
        <taxon>ecological metagenomes</taxon>
    </lineage>
</organism>
<proteinExistence type="predicted"/>
<reference evidence="2" key="1">
    <citation type="submission" date="2020-05" db="EMBL/GenBank/DDBJ databases">
        <authorList>
            <person name="Chiriac C."/>
            <person name="Salcher M."/>
            <person name="Ghai R."/>
            <person name="Kavagutti S V."/>
        </authorList>
    </citation>
    <scope>NUCLEOTIDE SEQUENCE</scope>
</reference>
<gene>
    <name evidence="2" type="ORF">UFOPK1495_01433</name>
</gene>
<protein>
    <submittedName>
        <fullName evidence="2">Unannotated protein</fullName>
    </submittedName>
</protein>
<dbReference type="EMBL" id="CAEZSU010000173">
    <property type="protein sequence ID" value="CAB4559913.1"/>
    <property type="molecule type" value="Genomic_DNA"/>
</dbReference>
<evidence type="ECO:0000256" key="1">
    <source>
        <dbReference type="SAM" id="Phobius"/>
    </source>
</evidence>
<sequence>MSVDLVSADDPRSGSPIGPRGIRRIVIVVFVLGIGGMIAGSILDNNGFAITFGLITAIAALALVLVTQVSPPGSLAKPGKPVAPVIDERLAADLESRIETLVADGANETEVRKLVGRAIELGRQQ</sequence>
<keyword evidence="1" id="KW-1133">Transmembrane helix</keyword>
<feature type="transmembrane region" description="Helical" evidence="1">
    <location>
        <begin position="21"/>
        <end position="42"/>
    </location>
</feature>
<keyword evidence="1" id="KW-0472">Membrane</keyword>
<name>A0A6J6DCC9_9ZZZZ</name>
<dbReference type="AlphaFoldDB" id="A0A6J6DCC9"/>
<feature type="transmembrane region" description="Helical" evidence="1">
    <location>
        <begin position="48"/>
        <end position="67"/>
    </location>
</feature>